<dbReference type="GO" id="GO:0070008">
    <property type="term" value="F:serine-type exopeptidase activity"/>
    <property type="evidence" value="ECO:0007669"/>
    <property type="project" value="InterPro"/>
</dbReference>
<dbReference type="Gene3D" id="3.40.50.1820">
    <property type="entry name" value="alpha/beta hydrolase"/>
    <property type="match status" value="1"/>
</dbReference>
<dbReference type="InterPro" id="IPR029058">
    <property type="entry name" value="AB_hydrolase_fold"/>
</dbReference>
<dbReference type="AlphaFoldDB" id="A0AAJ0MIK7"/>
<reference evidence="1" key="2">
    <citation type="submission" date="2023-06" db="EMBL/GenBank/DDBJ databases">
        <authorList>
            <consortium name="Lawrence Berkeley National Laboratory"/>
            <person name="Haridas S."/>
            <person name="Hensen N."/>
            <person name="Bonometti L."/>
            <person name="Westerberg I."/>
            <person name="Brannstrom I.O."/>
            <person name="Guillou S."/>
            <person name="Cros-Aarteil S."/>
            <person name="Calhoun S."/>
            <person name="Kuo A."/>
            <person name="Mondo S."/>
            <person name="Pangilinan J."/>
            <person name="Riley R."/>
            <person name="Labutti K."/>
            <person name="Andreopoulos B."/>
            <person name="Lipzen A."/>
            <person name="Chen C."/>
            <person name="Yanf M."/>
            <person name="Daum C."/>
            <person name="Ng V."/>
            <person name="Clum A."/>
            <person name="Steindorff A."/>
            <person name="Ohm R."/>
            <person name="Martin F."/>
            <person name="Silar P."/>
            <person name="Natvig D."/>
            <person name="Lalanne C."/>
            <person name="Gautier V."/>
            <person name="Ament-Velasquez S.L."/>
            <person name="Kruys A."/>
            <person name="Hutchinson M.I."/>
            <person name="Powell A.J."/>
            <person name="Barry K."/>
            <person name="Miller A.N."/>
            <person name="Grigoriev I.V."/>
            <person name="Debuchy R."/>
            <person name="Gladieux P."/>
            <person name="Thoren M.H."/>
            <person name="Johannesson H."/>
        </authorList>
    </citation>
    <scope>NUCLEOTIDE SEQUENCE</scope>
    <source>
        <strain evidence="1">CBS 955.72</strain>
    </source>
</reference>
<feature type="non-terminal residue" evidence="1">
    <location>
        <position position="77"/>
    </location>
</feature>
<gene>
    <name evidence="1" type="ORF">B0T25DRAFT_418213</name>
</gene>
<proteinExistence type="predicted"/>
<comment type="caution">
    <text evidence="1">The sequence shown here is derived from an EMBL/GenBank/DDBJ whole genome shotgun (WGS) entry which is preliminary data.</text>
</comment>
<organism evidence="1 2">
    <name type="scientific">Lasiosphaeria hispida</name>
    <dbReference type="NCBI Taxonomy" id="260671"/>
    <lineage>
        <taxon>Eukaryota</taxon>
        <taxon>Fungi</taxon>
        <taxon>Dikarya</taxon>
        <taxon>Ascomycota</taxon>
        <taxon>Pezizomycotina</taxon>
        <taxon>Sordariomycetes</taxon>
        <taxon>Sordariomycetidae</taxon>
        <taxon>Sordariales</taxon>
        <taxon>Lasiosphaeriaceae</taxon>
        <taxon>Lasiosphaeria</taxon>
    </lineage>
</organism>
<evidence type="ECO:0000313" key="2">
    <source>
        <dbReference type="Proteomes" id="UP001275084"/>
    </source>
</evidence>
<dbReference type="Pfam" id="PF05577">
    <property type="entry name" value="Peptidase_S28"/>
    <property type="match status" value="1"/>
</dbReference>
<reference evidence="1" key="1">
    <citation type="journal article" date="2023" name="Mol. Phylogenet. Evol.">
        <title>Genome-scale phylogeny and comparative genomics of the fungal order Sordariales.</title>
        <authorList>
            <person name="Hensen N."/>
            <person name="Bonometti L."/>
            <person name="Westerberg I."/>
            <person name="Brannstrom I.O."/>
            <person name="Guillou S."/>
            <person name="Cros-Aarteil S."/>
            <person name="Calhoun S."/>
            <person name="Haridas S."/>
            <person name="Kuo A."/>
            <person name="Mondo S."/>
            <person name="Pangilinan J."/>
            <person name="Riley R."/>
            <person name="LaButti K."/>
            <person name="Andreopoulos B."/>
            <person name="Lipzen A."/>
            <person name="Chen C."/>
            <person name="Yan M."/>
            <person name="Daum C."/>
            <person name="Ng V."/>
            <person name="Clum A."/>
            <person name="Steindorff A."/>
            <person name="Ohm R.A."/>
            <person name="Martin F."/>
            <person name="Silar P."/>
            <person name="Natvig D.O."/>
            <person name="Lalanne C."/>
            <person name="Gautier V."/>
            <person name="Ament-Velasquez S.L."/>
            <person name="Kruys A."/>
            <person name="Hutchinson M.I."/>
            <person name="Powell A.J."/>
            <person name="Barry K."/>
            <person name="Miller A.N."/>
            <person name="Grigoriev I.V."/>
            <person name="Debuchy R."/>
            <person name="Gladieux P."/>
            <person name="Hiltunen Thoren M."/>
            <person name="Johannesson H."/>
        </authorList>
    </citation>
    <scope>NUCLEOTIDE SEQUENCE</scope>
    <source>
        <strain evidence="1">CBS 955.72</strain>
    </source>
</reference>
<dbReference type="GO" id="GO:0006508">
    <property type="term" value="P:proteolysis"/>
    <property type="evidence" value="ECO:0007669"/>
    <property type="project" value="InterPro"/>
</dbReference>
<keyword evidence="2" id="KW-1185">Reference proteome</keyword>
<accession>A0AAJ0MIK7</accession>
<protein>
    <submittedName>
        <fullName evidence="1">Uncharacterized protein</fullName>
    </submittedName>
</protein>
<feature type="non-terminal residue" evidence="1">
    <location>
        <position position="1"/>
    </location>
</feature>
<dbReference type="InterPro" id="IPR008758">
    <property type="entry name" value="Peptidase_S28"/>
</dbReference>
<sequence length="77" mass="8829">QHLDPYHTPWIWVGGSYGASRDTWMRLRNPEVIFAVWESSAVVESRPAASAYWNAMHRSMPQNCSADMQAAMHHIDD</sequence>
<dbReference type="EMBL" id="JAUIQD010000002">
    <property type="protein sequence ID" value="KAK3360439.1"/>
    <property type="molecule type" value="Genomic_DNA"/>
</dbReference>
<dbReference type="Proteomes" id="UP001275084">
    <property type="component" value="Unassembled WGS sequence"/>
</dbReference>
<name>A0AAJ0MIK7_9PEZI</name>
<evidence type="ECO:0000313" key="1">
    <source>
        <dbReference type="EMBL" id="KAK3360439.1"/>
    </source>
</evidence>